<evidence type="ECO:0000259" key="5">
    <source>
        <dbReference type="PROSITE" id="PS51462"/>
    </source>
</evidence>
<proteinExistence type="inferred from homology"/>
<dbReference type="HAMAP" id="MF_00298">
    <property type="entry name" value="Nudix_RppH"/>
    <property type="match status" value="1"/>
</dbReference>
<dbReference type="GO" id="GO:0019693">
    <property type="term" value="P:ribose phosphate metabolic process"/>
    <property type="evidence" value="ECO:0007669"/>
    <property type="project" value="TreeGrafter"/>
</dbReference>
<evidence type="ECO:0000256" key="3">
    <source>
        <dbReference type="ARBA" id="ARBA00022801"/>
    </source>
</evidence>
<dbReference type="PRINTS" id="PR00502">
    <property type="entry name" value="NUDIXFAMILY"/>
</dbReference>
<dbReference type="CDD" id="cd03671">
    <property type="entry name" value="NUDIX_Ap4A_hydrolase_plant_like"/>
    <property type="match status" value="1"/>
</dbReference>
<comment type="cofactor">
    <cofactor evidence="2">
        <name>Mg(2+)</name>
        <dbReference type="ChEBI" id="CHEBI:18420"/>
    </cofactor>
</comment>
<comment type="cofactor">
    <cofactor evidence="4">
        <name>a divalent metal cation</name>
        <dbReference type="ChEBI" id="CHEBI:60240"/>
    </cofactor>
</comment>
<feature type="short sequence motif" description="Nudix box" evidence="4">
    <location>
        <begin position="42"/>
        <end position="63"/>
    </location>
</feature>
<evidence type="ECO:0000313" key="7">
    <source>
        <dbReference type="Proteomes" id="UP000198703"/>
    </source>
</evidence>
<dbReference type="PANTHER" id="PTHR11839">
    <property type="entry name" value="UDP/ADP-SUGAR PYROPHOSPHATASE"/>
    <property type="match status" value="1"/>
</dbReference>
<accession>A0A1H4B4R7</accession>
<dbReference type="AlphaFoldDB" id="A0A1H4B4R7"/>
<dbReference type="NCBIfam" id="NF001938">
    <property type="entry name" value="PRK00714.1-5"/>
    <property type="match status" value="1"/>
</dbReference>
<dbReference type="SUPFAM" id="SSF55811">
    <property type="entry name" value="Nudix"/>
    <property type="match status" value="1"/>
</dbReference>
<dbReference type="PROSITE" id="PS00893">
    <property type="entry name" value="NUDIX_BOX"/>
    <property type="match status" value="1"/>
</dbReference>
<reference evidence="6 7" key="1">
    <citation type="submission" date="2016-10" db="EMBL/GenBank/DDBJ databases">
        <authorList>
            <person name="de Groot N.N."/>
        </authorList>
    </citation>
    <scope>NUCLEOTIDE SEQUENCE [LARGE SCALE GENOMIC DNA]</scope>
    <source>
        <strain evidence="6 7">DSM 15345</strain>
    </source>
</reference>
<evidence type="ECO:0000256" key="1">
    <source>
        <dbReference type="ARBA" id="ARBA00001936"/>
    </source>
</evidence>
<organism evidence="6 7">
    <name type="scientific">Rubrimonas cliftonensis</name>
    <dbReference type="NCBI Taxonomy" id="89524"/>
    <lineage>
        <taxon>Bacteria</taxon>
        <taxon>Pseudomonadati</taxon>
        <taxon>Pseudomonadota</taxon>
        <taxon>Alphaproteobacteria</taxon>
        <taxon>Rhodobacterales</taxon>
        <taxon>Paracoccaceae</taxon>
        <taxon>Rubrimonas</taxon>
    </lineage>
</organism>
<comment type="cofactor">
    <cofactor evidence="1">
        <name>Mn(2+)</name>
        <dbReference type="ChEBI" id="CHEBI:29035"/>
    </cofactor>
</comment>
<dbReference type="Gene3D" id="3.90.79.10">
    <property type="entry name" value="Nucleoside Triphosphate Pyrophosphohydrolase"/>
    <property type="match status" value="1"/>
</dbReference>
<gene>
    <name evidence="4" type="primary">rppH</name>
    <name evidence="4" type="synonym">nudH</name>
    <name evidence="6" type="ORF">SAMN05444370_10521</name>
</gene>
<feature type="domain" description="Nudix hydrolase" evidence="5">
    <location>
        <begin position="8"/>
        <end position="152"/>
    </location>
</feature>
<dbReference type="Pfam" id="PF00293">
    <property type="entry name" value="NUDIX"/>
    <property type="match status" value="1"/>
</dbReference>
<dbReference type="EC" id="3.6.1.-" evidence="4"/>
<dbReference type="Proteomes" id="UP000198703">
    <property type="component" value="Unassembled WGS sequence"/>
</dbReference>
<keyword evidence="7" id="KW-1185">Reference proteome</keyword>
<dbReference type="InterPro" id="IPR020084">
    <property type="entry name" value="NUDIX_hydrolase_CS"/>
</dbReference>
<evidence type="ECO:0000256" key="4">
    <source>
        <dbReference type="HAMAP-Rule" id="MF_00298"/>
    </source>
</evidence>
<dbReference type="PANTHER" id="PTHR11839:SF22">
    <property type="entry name" value="NUDIX HYDROLASE 26, CHLOROPLASTIC"/>
    <property type="match status" value="1"/>
</dbReference>
<keyword evidence="3 4" id="KW-0378">Hydrolase</keyword>
<dbReference type="PROSITE" id="PS51462">
    <property type="entry name" value="NUDIX"/>
    <property type="match status" value="1"/>
</dbReference>
<dbReference type="GO" id="GO:0006753">
    <property type="term" value="P:nucleoside phosphate metabolic process"/>
    <property type="evidence" value="ECO:0007669"/>
    <property type="project" value="TreeGrafter"/>
</dbReference>
<protein>
    <recommendedName>
        <fullName evidence="4">RNA pyrophosphohydrolase</fullName>
        <ecNumber evidence="4">3.6.1.-</ecNumber>
    </recommendedName>
    <alternativeName>
        <fullName evidence="4">(Di)nucleoside polyphosphate hydrolase</fullName>
    </alternativeName>
</protein>
<evidence type="ECO:0000256" key="2">
    <source>
        <dbReference type="ARBA" id="ARBA00001946"/>
    </source>
</evidence>
<dbReference type="EMBL" id="FNQM01000005">
    <property type="protein sequence ID" value="SEA43107.1"/>
    <property type="molecule type" value="Genomic_DNA"/>
</dbReference>
<dbReference type="InterPro" id="IPR022927">
    <property type="entry name" value="RppH"/>
</dbReference>
<dbReference type="STRING" id="89524.SAMN05444370_10521"/>
<comment type="function">
    <text evidence="4">Accelerates the degradation of transcripts by removing pyrophosphate from the 5'-end of triphosphorylated RNA, leading to a more labile monophosphorylated state that can stimulate subsequent ribonuclease cleavage.</text>
</comment>
<dbReference type="GO" id="GO:0034432">
    <property type="term" value="F:bis(5'-adenosyl)-pentaphosphatase activity"/>
    <property type="evidence" value="ECO:0007669"/>
    <property type="project" value="TreeGrafter"/>
</dbReference>
<comment type="similarity">
    <text evidence="4">Belongs to the Nudix hydrolase family. RppH subfamily.</text>
</comment>
<dbReference type="GO" id="GO:0008893">
    <property type="term" value="F:guanosine-3',5'-bis(diphosphate) 3'-diphosphatase activity"/>
    <property type="evidence" value="ECO:0007669"/>
    <property type="project" value="TreeGrafter"/>
</dbReference>
<dbReference type="InterPro" id="IPR015797">
    <property type="entry name" value="NUDIX_hydrolase-like_dom_sf"/>
</dbReference>
<name>A0A1H4B4R7_9RHOB</name>
<evidence type="ECO:0000313" key="6">
    <source>
        <dbReference type="EMBL" id="SEA43107.1"/>
    </source>
</evidence>
<dbReference type="InterPro" id="IPR000086">
    <property type="entry name" value="NUDIX_hydrolase_dom"/>
</dbReference>
<sequence>MMTPSELPYRPCVGVALIGPGRRLFAGQRIDNPGPAWQMPQGGVDKGEAPRDAALRELFEETGVRPDRVEILRETPGWIDYDLPPELVGKLWKGRYRGQTQKWFAMRFLGDDAEIDISGPPPEFSRWAWMDRGALAESIVPFKRDVYRAVFEAFGDLID</sequence>
<dbReference type="InterPro" id="IPR020476">
    <property type="entry name" value="Nudix_hydrolase"/>
</dbReference>